<dbReference type="EMBL" id="JAMKFB020000014">
    <property type="protein sequence ID" value="KAL0175564.1"/>
    <property type="molecule type" value="Genomic_DNA"/>
</dbReference>
<feature type="compositionally biased region" description="Basic residues" evidence="1">
    <location>
        <begin position="54"/>
        <end position="64"/>
    </location>
</feature>
<keyword evidence="3" id="KW-1185">Reference proteome</keyword>
<evidence type="ECO:0000313" key="2">
    <source>
        <dbReference type="EMBL" id="KAL0175564.1"/>
    </source>
</evidence>
<organism evidence="2 3">
    <name type="scientific">Cirrhinus mrigala</name>
    <name type="common">Mrigala</name>
    <dbReference type="NCBI Taxonomy" id="683832"/>
    <lineage>
        <taxon>Eukaryota</taxon>
        <taxon>Metazoa</taxon>
        <taxon>Chordata</taxon>
        <taxon>Craniata</taxon>
        <taxon>Vertebrata</taxon>
        <taxon>Euteleostomi</taxon>
        <taxon>Actinopterygii</taxon>
        <taxon>Neopterygii</taxon>
        <taxon>Teleostei</taxon>
        <taxon>Ostariophysi</taxon>
        <taxon>Cypriniformes</taxon>
        <taxon>Cyprinidae</taxon>
        <taxon>Labeoninae</taxon>
        <taxon>Labeonini</taxon>
        <taxon>Cirrhinus</taxon>
    </lineage>
</organism>
<accession>A0ABD0PND4</accession>
<evidence type="ECO:0000256" key="1">
    <source>
        <dbReference type="SAM" id="MobiDB-lite"/>
    </source>
</evidence>
<feature type="non-terminal residue" evidence="2">
    <location>
        <position position="90"/>
    </location>
</feature>
<protein>
    <submittedName>
        <fullName evidence="2">Uncharacterized protein</fullName>
    </submittedName>
</protein>
<comment type="caution">
    <text evidence="2">The sequence shown here is derived from an EMBL/GenBank/DDBJ whole genome shotgun (WGS) entry which is preliminary data.</text>
</comment>
<reference evidence="2 3" key="1">
    <citation type="submission" date="2024-05" db="EMBL/GenBank/DDBJ databases">
        <title>Genome sequencing and assembly of Indian major carp, Cirrhinus mrigala (Hamilton, 1822).</title>
        <authorList>
            <person name="Mohindra V."/>
            <person name="Chowdhury L.M."/>
            <person name="Lal K."/>
            <person name="Jena J.K."/>
        </authorList>
    </citation>
    <scope>NUCLEOTIDE SEQUENCE [LARGE SCALE GENOMIC DNA]</scope>
    <source>
        <strain evidence="2">CM1030</strain>
        <tissue evidence="2">Blood</tissue>
    </source>
</reference>
<gene>
    <name evidence="2" type="ORF">M9458_027894</name>
</gene>
<dbReference type="Proteomes" id="UP001529510">
    <property type="component" value="Unassembled WGS sequence"/>
</dbReference>
<evidence type="ECO:0000313" key="3">
    <source>
        <dbReference type="Proteomes" id="UP001529510"/>
    </source>
</evidence>
<dbReference type="AlphaFoldDB" id="A0ABD0PND4"/>
<proteinExistence type="predicted"/>
<feature type="region of interest" description="Disordered" evidence="1">
    <location>
        <begin position="45"/>
        <end position="64"/>
    </location>
</feature>
<sequence>MTPDDIRLTTVEMKNEMGPSDLTMLAYDSSTLQYRRAAMARQNYGHSALERHATQKKSRLRRRASQLKVNIPDLSDVNSIDKWSRMIFPT</sequence>
<name>A0ABD0PND4_CIRMR</name>